<organism evidence="1 2">
    <name type="scientific">Candidatus Nitrospira nitrificans</name>
    <dbReference type="NCBI Taxonomy" id="1742973"/>
    <lineage>
        <taxon>Bacteria</taxon>
        <taxon>Pseudomonadati</taxon>
        <taxon>Nitrospirota</taxon>
        <taxon>Nitrospiria</taxon>
        <taxon>Nitrospirales</taxon>
        <taxon>Nitrospiraceae</taxon>
        <taxon>Nitrospira</taxon>
    </lineage>
</organism>
<keyword evidence="2" id="KW-1185">Reference proteome</keyword>
<dbReference type="Proteomes" id="UP000198736">
    <property type="component" value="Unassembled WGS sequence"/>
</dbReference>
<accession>A0A0S4LDA3</accession>
<dbReference type="AlphaFoldDB" id="A0A0S4LDA3"/>
<protein>
    <submittedName>
        <fullName evidence="1">Uncharacterized protein</fullName>
    </submittedName>
</protein>
<proteinExistence type="predicted"/>
<name>A0A0S4LDA3_9BACT</name>
<sequence>MGDVPQMTKADLLETYTRRLTERTGEPLKVRELFLRMAEAMADQLTYSLPLREIEQIASSISDHPSSAIDLLTSASRSNLVEVRYNRSSFRHEQFQLYFEAEALLRQNSERQVLASTLARPRNRHLSEMVIPMITDEAVLRDALIGLEDGKIIAACLQSSLGPLAKNVSRSDAEQVLHACYVNAGEFALRIGDQADVHPLVDSLVIGEGVLSLTSYEKALLRAAGSFLYEDVFLDEVLSLIRRTDNRIDKILKEWPPEHRKLVRGGLFADLYIFEKPGEGLWPTSFITTACHNAFRSQAKPPVLSKIARLLDGSKSPTAGELYVCALLLAI</sequence>
<dbReference type="EMBL" id="CZPZ01000006">
    <property type="protein sequence ID" value="CUS33876.1"/>
    <property type="molecule type" value="Genomic_DNA"/>
</dbReference>
<evidence type="ECO:0000313" key="2">
    <source>
        <dbReference type="Proteomes" id="UP000198736"/>
    </source>
</evidence>
<dbReference type="STRING" id="1742973.COMA2_140121"/>
<reference evidence="2" key="1">
    <citation type="submission" date="2015-10" db="EMBL/GenBank/DDBJ databases">
        <authorList>
            <person name="Luecker S."/>
            <person name="Luecker S."/>
        </authorList>
    </citation>
    <scope>NUCLEOTIDE SEQUENCE [LARGE SCALE GENOMIC DNA]</scope>
</reference>
<gene>
    <name evidence="1" type="ORF">COMA2_140121</name>
</gene>
<evidence type="ECO:0000313" key="1">
    <source>
        <dbReference type="EMBL" id="CUS33876.1"/>
    </source>
</evidence>